<feature type="transmembrane region" description="Helical" evidence="2">
    <location>
        <begin position="280"/>
        <end position="302"/>
    </location>
</feature>
<dbReference type="AlphaFoldDB" id="A0A449B0Z4"/>
<keyword evidence="4" id="KW-1185">Reference proteome</keyword>
<protein>
    <submittedName>
        <fullName evidence="3">Uncharacterized protein</fullName>
    </submittedName>
</protein>
<keyword evidence="2" id="KW-1133">Transmembrane helix</keyword>
<dbReference type="EMBL" id="LR215036">
    <property type="protein sequence ID" value="VEU74279.1"/>
    <property type="molecule type" value="Genomic_DNA"/>
</dbReference>
<name>A0A449B0Z4_9BACT</name>
<reference evidence="3 4" key="1">
    <citation type="submission" date="2019-01" db="EMBL/GenBank/DDBJ databases">
        <authorList>
            <consortium name="Pathogen Informatics"/>
        </authorList>
    </citation>
    <scope>NUCLEOTIDE SEQUENCE [LARGE SCALE GENOMIC DNA]</scope>
    <source>
        <strain evidence="3 4">NCTC10181</strain>
    </source>
</reference>
<accession>A0A449B0Z4</accession>
<dbReference type="NCBIfam" id="NF045848">
    <property type="entry name" value="MMCAP2_0566_fam"/>
    <property type="match status" value="1"/>
</dbReference>
<keyword evidence="2" id="KW-0812">Transmembrane</keyword>
<dbReference type="KEGG" id="mcit:NCTC10181_00114"/>
<gene>
    <name evidence="3" type="ORF">NCTC10181_00114</name>
</gene>
<evidence type="ECO:0000313" key="4">
    <source>
        <dbReference type="Proteomes" id="UP000290985"/>
    </source>
</evidence>
<evidence type="ECO:0000256" key="1">
    <source>
        <dbReference type="SAM" id="MobiDB-lite"/>
    </source>
</evidence>
<proteinExistence type="predicted"/>
<feature type="transmembrane region" description="Helical" evidence="2">
    <location>
        <begin position="104"/>
        <end position="126"/>
    </location>
</feature>
<feature type="transmembrane region" description="Helical" evidence="2">
    <location>
        <begin position="12"/>
        <end position="35"/>
    </location>
</feature>
<organism evidence="3 4">
    <name type="scientific">Mycoplasmopsis citelli</name>
    <dbReference type="NCBI Taxonomy" id="171281"/>
    <lineage>
        <taxon>Bacteria</taxon>
        <taxon>Bacillati</taxon>
        <taxon>Mycoplasmatota</taxon>
        <taxon>Mycoplasmoidales</taxon>
        <taxon>Metamycoplasmataceae</taxon>
        <taxon>Mycoplasmopsis</taxon>
    </lineage>
</organism>
<dbReference type="RefSeq" id="WP_408634436.1">
    <property type="nucleotide sequence ID" value="NZ_LR215036.1"/>
</dbReference>
<evidence type="ECO:0000313" key="3">
    <source>
        <dbReference type="EMBL" id="VEU74279.1"/>
    </source>
</evidence>
<feature type="transmembrane region" description="Helical" evidence="2">
    <location>
        <begin position="62"/>
        <end position="84"/>
    </location>
</feature>
<sequence>MSFIINTIFAPLLWGLWKVFIVIPYSIIGFMSNIFNKIGVELIIRLLFGDQAFENGVFKVHYIYILMGILAGITLVLVLMISLIKTLFDSKKGNEKQISIYKKIIPVIISIFVFPALTFILLLILFNVQSLLYIVFFGPNAATNFDLGRSVFLSLKPAELDHSYWESVANDNYFAYGLIYNLNSYAITMVVLAVIGITILLQLLVLSISLVTHLLSTVALFFLNPVVSVSRFYDEDKLYNKWKDMYYKKLSIIFSYNFALNMFILVIGFLNNIDFGASSFLTLGIIKLILIGGALGGVQVLIGDISELFGNRESVKSGFRVARDIANGAKRTAFAVAGGIGLAKGATQRFGQLAKGVKNSTVGTDLQKSFLKSELKKGNISKLQYNKQLAEHKNNIKSQKAEDPNYNHRVRTGVGGWIEDTSRSITAKAQTLFAKRADTQYQKGKISKEDRDRRISESVDVIDRAKARDKHKYNLIKGYNQKQNYSEKNHLNNKGNKK</sequence>
<dbReference type="NCBIfam" id="NF045889">
    <property type="entry name" value="ICE_Mbov_0396_TM"/>
    <property type="match status" value="1"/>
</dbReference>
<keyword evidence="2" id="KW-0472">Membrane</keyword>
<feature type="region of interest" description="Disordered" evidence="1">
    <location>
        <begin position="473"/>
        <end position="498"/>
    </location>
</feature>
<feature type="transmembrane region" description="Helical" evidence="2">
    <location>
        <begin position="253"/>
        <end position="273"/>
    </location>
</feature>
<evidence type="ECO:0000256" key="2">
    <source>
        <dbReference type="SAM" id="Phobius"/>
    </source>
</evidence>
<dbReference type="Proteomes" id="UP000290985">
    <property type="component" value="Chromosome"/>
</dbReference>